<dbReference type="PANTHER" id="PTHR36572">
    <property type="entry name" value="DNA DAMAGE-INDUCIBLE PROTEIN I-RELATED"/>
    <property type="match status" value="1"/>
</dbReference>
<proteinExistence type="predicted"/>
<dbReference type="GO" id="GO:0009432">
    <property type="term" value="P:SOS response"/>
    <property type="evidence" value="ECO:0007669"/>
    <property type="project" value="TreeGrafter"/>
</dbReference>
<reference evidence="1 2" key="1">
    <citation type="journal article" date="2012" name="J. Bacteriol.">
        <title>Complete genome sequence of Enterobacter aerogenes KCTC 2190.</title>
        <authorList>
            <person name="Shin S.H."/>
            <person name="Kim S."/>
            <person name="Kim J.Y."/>
            <person name="Lee S."/>
            <person name="Um Y."/>
            <person name="Oh M.K."/>
            <person name="Kim Y.R."/>
            <person name="Lee J."/>
            <person name="Yang K.S."/>
        </authorList>
    </citation>
    <scope>NUCLEOTIDE SEQUENCE [LARGE SCALE GENOMIC DNA]</scope>
    <source>
        <strain evidence="1 2">KCTC 2190</strain>
    </source>
</reference>
<dbReference type="HOGENOM" id="CLU_139795_1_0_6"/>
<dbReference type="Proteomes" id="UP000008881">
    <property type="component" value="Chromosome"/>
</dbReference>
<protein>
    <submittedName>
        <fullName evidence="1">DNA-damage-inducible protein I</fullName>
    </submittedName>
</protein>
<dbReference type="OrthoDB" id="6590090at2"/>
<sequence>MRIEVSIAKTTALPNGALEALNNELAKRIAHYYPERENQVTVRYAAGNNLSVIGGLKEDKDRISEILQETWESADDWFIHD</sequence>
<dbReference type="SUPFAM" id="SSF54857">
    <property type="entry name" value="DNA damage-inducible protein DinI"/>
    <property type="match status" value="1"/>
</dbReference>
<dbReference type="eggNOG" id="ENOG5032TF2">
    <property type="taxonomic scope" value="Bacteria"/>
</dbReference>
<name>A0A0H3FR92_KLEAK</name>
<dbReference type="PATRIC" id="fig|1028307.3.peg.3256"/>
<dbReference type="GeneID" id="93311446"/>
<dbReference type="NCBIfam" id="NF007893">
    <property type="entry name" value="PRK10597.1"/>
    <property type="match status" value="1"/>
</dbReference>
<dbReference type="RefSeq" id="WP_015367207.1">
    <property type="nucleotide sequence ID" value="NC_015663.1"/>
</dbReference>
<accession>A0A0H3FR92</accession>
<dbReference type="InterPro" id="IPR036687">
    <property type="entry name" value="DinI-like_sf"/>
</dbReference>
<evidence type="ECO:0000313" key="2">
    <source>
        <dbReference type="Proteomes" id="UP000008881"/>
    </source>
</evidence>
<dbReference type="AlphaFoldDB" id="A0A0H3FR92"/>
<dbReference type="KEGG" id="eae:EAE_16285"/>
<organism evidence="1 2">
    <name type="scientific">Klebsiella aerogenes (strain ATCC 13048 / DSM 30053 / CCUG 1429 / JCM 1235 / KCTC 2190 / NBRC 13534 / NCIMB 10102 / NCTC 10006 / CDC 819-56)</name>
    <name type="common">Enterobacter aerogenes</name>
    <dbReference type="NCBI Taxonomy" id="1028307"/>
    <lineage>
        <taxon>Bacteria</taxon>
        <taxon>Pseudomonadati</taxon>
        <taxon>Pseudomonadota</taxon>
        <taxon>Gammaproteobacteria</taxon>
        <taxon>Enterobacterales</taxon>
        <taxon>Enterobacteriaceae</taxon>
        <taxon>Klebsiella/Raoultella group</taxon>
        <taxon>Klebsiella</taxon>
    </lineage>
</organism>
<dbReference type="Pfam" id="PF06183">
    <property type="entry name" value="DinI"/>
    <property type="match status" value="1"/>
</dbReference>
<dbReference type="EMBL" id="CP002824">
    <property type="protein sequence ID" value="AEG98168.1"/>
    <property type="molecule type" value="Genomic_DNA"/>
</dbReference>
<dbReference type="Gene3D" id="3.30.910.10">
    <property type="entry name" value="DinI-like"/>
    <property type="match status" value="1"/>
</dbReference>
<gene>
    <name evidence="1" type="ordered locus">EAE_16285</name>
</gene>
<dbReference type="PANTHER" id="PTHR36572:SF2">
    <property type="entry name" value="DNA DAMAGE-INDUCIBLE PROTEIN I"/>
    <property type="match status" value="1"/>
</dbReference>
<keyword evidence="2" id="KW-1185">Reference proteome</keyword>
<evidence type="ECO:0000313" key="1">
    <source>
        <dbReference type="EMBL" id="AEG98168.1"/>
    </source>
</evidence>
<dbReference type="InterPro" id="IPR010391">
    <property type="entry name" value="DNA_damage-inducible_DinI-like"/>
</dbReference>